<reference evidence="1 2" key="1">
    <citation type="submission" date="2018-12" db="EMBL/GenBank/DDBJ databases">
        <title>Sphingomonas sp. HMF7854 Genome sequencing and assembly.</title>
        <authorList>
            <person name="Cha I."/>
            <person name="Kang H."/>
            <person name="Kim H."/>
            <person name="Kang J."/>
            <person name="Joh K."/>
        </authorList>
    </citation>
    <scope>NUCLEOTIDE SEQUENCE [LARGE SCALE GENOMIC DNA]</scope>
    <source>
        <strain evidence="1 2">HMF7854</strain>
    </source>
</reference>
<evidence type="ECO:0000313" key="2">
    <source>
        <dbReference type="Proteomes" id="UP000274661"/>
    </source>
</evidence>
<evidence type="ECO:0000313" key="1">
    <source>
        <dbReference type="EMBL" id="RST29459.1"/>
    </source>
</evidence>
<protein>
    <recommendedName>
        <fullName evidence="3">Glycosyltransferase family 1 protein</fullName>
    </recommendedName>
</protein>
<accession>A0A429V6A1</accession>
<name>A0A429V6A1_9SPHN</name>
<dbReference type="SUPFAM" id="SSF53756">
    <property type="entry name" value="UDP-Glycosyltransferase/glycogen phosphorylase"/>
    <property type="match status" value="1"/>
</dbReference>
<keyword evidence="2" id="KW-1185">Reference proteome</keyword>
<dbReference type="Proteomes" id="UP000274661">
    <property type="component" value="Unassembled WGS sequence"/>
</dbReference>
<organism evidence="1 2">
    <name type="scientific">Sphingomonas ginkgonis</name>
    <dbReference type="NCBI Taxonomy" id="2315330"/>
    <lineage>
        <taxon>Bacteria</taxon>
        <taxon>Pseudomonadati</taxon>
        <taxon>Pseudomonadota</taxon>
        <taxon>Alphaproteobacteria</taxon>
        <taxon>Sphingomonadales</taxon>
        <taxon>Sphingomonadaceae</taxon>
        <taxon>Sphingomonas</taxon>
    </lineage>
</organism>
<gene>
    <name evidence="1" type="ORF">HMF7854_00405</name>
</gene>
<proteinExistence type="predicted"/>
<dbReference type="OrthoDB" id="9787293at2"/>
<dbReference type="AlphaFoldDB" id="A0A429V6A1"/>
<dbReference type="EMBL" id="RWJF01000001">
    <property type="protein sequence ID" value="RST29459.1"/>
    <property type="molecule type" value="Genomic_DNA"/>
</dbReference>
<dbReference type="Gene3D" id="3.40.50.2000">
    <property type="entry name" value="Glycogen Phosphorylase B"/>
    <property type="match status" value="1"/>
</dbReference>
<evidence type="ECO:0008006" key="3">
    <source>
        <dbReference type="Google" id="ProtNLM"/>
    </source>
</evidence>
<comment type="caution">
    <text evidence="1">The sequence shown here is derived from an EMBL/GenBank/DDBJ whole genome shotgun (WGS) entry which is preliminary data.</text>
</comment>
<dbReference type="RefSeq" id="WP_126717302.1">
    <property type="nucleotide sequence ID" value="NZ_RWJF01000001.1"/>
</dbReference>
<sequence length="352" mass="39669">MKSMRVLLLGELSGFHQELRPGLERAGLSVTSAHSRTAFPEYRSDIPLYRPPPSGGGTLTLLRDVASQLLHAREMTGFDVVQLITPKFFNWKLHEPMMRYLKRNNGALVVVNTACTSDYHRRVRELRYSPCAECQAHDLKSDCIYDRPDERRAEYVAWDLADRIVSTHFEYDWALADTPLRDKLANIPLPLDTARHRPTPMPPGPVRIWYGETRFGFKGGRFIRDALTRLANDPTVEIVQSPRLPFAHYLDFLGSVHIMIDQANSYGPGMNALYAMAKGKVVLTGAEAEQGHASPAINILPDGDDIYRHLTSLVGNRRALEERGKAAAEFIERVHSSDAVAQQYAEVYRSIV</sequence>